<accession>A0ABW3TN63</accession>
<dbReference type="EMBL" id="JBHTLY010000004">
    <property type="protein sequence ID" value="MFD1202161.1"/>
    <property type="molecule type" value="Genomic_DNA"/>
</dbReference>
<comment type="caution">
    <text evidence="11">The sequence shown here is derived from an EMBL/GenBank/DDBJ whole genome shotgun (WGS) entry which is preliminary data.</text>
</comment>
<keyword evidence="2" id="KW-0813">Transport</keyword>
<evidence type="ECO:0000256" key="3">
    <source>
        <dbReference type="ARBA" id="ARBA00022475"/>
    </source>
</evidence>
<comment type="subcellular location">
    <subcellularLocation>
        <location evidence="1">Cell inner membrane</location>
        <topology evidence="1">Multi-pass membrane protein</topology>
    </subcellularLocation>
</comment>
<feature type="transmembrane region" description="Helical" evidence="9">
    <location>
        <begin position="94"/>
        <end position="116"/>
    </location>
</feature>
<feature type="domain" description="Tripartite ATP-independent periplasmic transporters DctQ component" evidence="10">
    <location>
        <begin position="32"/>
        <end position="160"/>
    </location>
</feature>
<evidence type="ECO:0000256" key="9">
    <source>
        <dbReference type="SAM" id="Phobius"/>
    </source>
</evidence>
<keyword evidence="4" id="KW-0997">Cell inner membrane</keyword>
<evidence type="ECO:0000313" key="12">
    <source>
        <dbReference type="Proteomes" id="UP001597181"/>
    </source>
</evidence>
<evidence type="ECO:0000313" key="11">
    <source>
        <dbReference type="EMBL" id="MFD1202161.1"/>
    </source>
</evidence>
<keyword evidence="5 9" id="KW-0812">Transmembrane</keyword>
<evidence type="ECO:0000256" key="6">
    <source>
        <dbReference type="ARBA" id="ARBA00022989"/>
    </source>
</evidence>
<proteinExistence type="inferred from homology"/>
<keyword evidence="3" id="KW-1003">Cell membrane</keyword>
<evidence type="ECO:0000256" key="7">
    <source>
        <dbReference type="ARBA" id="ARBA00023136"/>
    </source>
</evidence>
<feature type="transmembrane region" description="Helical" evidence="9">
    <location>
        <begin position="136"/>
        <end position="154"/>
    </location>
</feature>
<organism evidence="11 12">
    <name type="scientific">Leucobacter albus</name>
    <dbReference type="NCBI Taxonomy" id="272210"/>
    <lineage>
        <taxon>Bacteria</taxon>
        <taxon>Bacillati</taxon>
        <taxon>Actinomycetota</taxon>
        <taxon>Actinomycetes</taxon>
        <taxon>Micrococcales</taxon>
        <taxon>Microbacteriaceae</taxon>
        <taxon>Leucobacter</taxon>
    </lineage>
</organism>
<evidence type="ECO:0000256" key="2">
    <source>
        <dbReference type="ARBA" id="ARBA00022448"/>
    </source>
</evidence>
<dbReference type="PANTHER" id="PTHR35011:SF2">
    <property type="entry name" value="2,3-DIKETO-L-GULONATE TRAP TRANSPORTER SMALL PERMEASE PROTEIN YIAM"/>
    <property type="match status" value="1"/>
</dbReference>
<evidence type="ECO:0000256" key="8">
    <source>
        <dbReference type="ARBA" id="ARBA00038436"/>
    </source>
</evidence>
<keyword evidence="7 9" id="KW-0472">Membrane</keyword>
<dbReference type="RefSeq" id="WP_343961304.1">
    <property type="nucleotide sequence ID" value="NZ_BAAAKZ010000010.1"/>
</dbReference>
<sequence length="200" mass="21814">MQTVAARPAPRWLRGTLTTVEEWVPAALMGVMAVAITADVIMRYVFNHPLAWAGPLSMFCMVWMVYLGSAAISRRGAHICLDFLSGKLGHRGRALIDLFVEAVTLFVLGTICVATVIYLEKARFLIMPGIGVSKKYITVAALVGLGLMVIHSAVHATRAVAGLRNPAYERVNIPVEEVELDDFDTRFVNVVSDELTGKQG</sequence>
<evidence type="ECO:0000256" key="5">
    <source>
        <dbReference type="ARBA" id="ARBA00022692"/>
    </source>
</evidence>
<evidence type="ECO:0000256" key="1">
    <source>
        <dbReference type="ARBA" id="ARBA00004429"/>
    </source>
</evidence>
<feature type="transmembrane region" description="Helical" evidence="9">
    <location>
        <begin position="23"/>
        <end position="46"/>
    </location>
</feature>
<comment type="similarity">
    <text evidence="8">Belongs to the TRAP transporter small permease family.</text>
</comment>
<gene>
    <name evidence="11" type="ORF">ACFQ3U_09695</name>
</gene>
<feature type="transmembrane region" description="Helical" evidence="9">
    <location>
        <begin position="52"/>
        <end position="73"/>
    </location>
</feature>
<name>A0ABW3TN63_9MICO</name>
<reference evidence="12" key="1">
    <citation type="journal article" date="2019" name="Int. J. Syst. Evol. Microbiol.">
        <title>The Global Catalogue of Microorganisms (GCM) 10K type strain sequencing project: providing services to taxonomists for standard genome sequencing and annotation.</title>
        <authorList>
            <consortium name="The Broad Institute Genomics Platform"/>
            <consortium name="The Broad Institute Genome Sequencing Center for Infectious Disease"/>
            <person name="Wu L."/>
            <person name="Ma J."/>
        </authorList>
    </citation>
    <scope>NUCLEOTIDE SEQUENCE [LARGE SCALE GENOMIC DNA]</scope>
    <source>
        <strain evidence="12">CCUG 50213</strain>
    </source>
</reference>
<dbReference type="PANTHER" id="PTHR35011">
    <property type="entry name" value="2,3-DIKETO-L-GULONATE TRAP TRANSPORTER SMALL PERMEASE PROTEIN YIAM"/>
    <property type="match status" value="1"/>
</dbReference>
<dbReference type="Proteomes" id="UP001597181">
    <property type="component" value="Unassembled WGS sequence"/>
</dbReference>
<dbReference type="Pfam" id="PF04290">
    <property type="entry name" value="DctQ"/>
    <property type="match status" value="1"/>
</dbReference>
<evidence type="ECO:0000259" key="10">
    <source>
        <dbReference type="Pfam" id="PF04290"/>
    </source>
</evidence>
<keyword evidence="6 9" id="KW-1133">Transmembrane helix</keyword>
<dbReference type="InterPro" id="IPR055348">
    <property type="entry name" value="DctQ"/>
</dbReference>
<protein>
    <submittedName>
        <fullName evidence="11">TRAP transporter small permease</fullName>
    </submittedName>
</protein>
<keyword evidence="12" id="KW-1185">Reference proteome</keyword>
<dbReference type="InterPro" id="IPR007387">
    <property type="entry name" value="TRAP_DctQ"/>
</dbReference>
<evidence type="ECO:0000256" key="4">
    <source>
        <dbReference type="ARBA" id="ARBA00022519"/>
    </source>
</evidence>